<sequence length="103" mass="12040">MNSKKIQKYLLKLKESFLVESDENRKMLDIYVKYIEGKATESDLDYANQQLTQVFKSVGLGVLVVLPFSPITIPYILKKAEEFDIDLIPSWYKAFRSDEDRLE</sequence>
<proteinExistence type="predicted"/>
<protein>
    <submittedName>
        <fullName evidence="2">Uncharacterized protein</fullName>
    </submittedName>
</protein>
<evidence type="ECO:0000313" key="3">
    <source>
        <dbReference type="Proteomes" id="UP000585327"/>
    </source>
</evidence>
<evidence type="ECO:0000313" key="2">
    <source>
        <dbReference type="EMBL" id="MBA4724285.1"/>
    </source>
</evidence>
<reference evidence="2 3" key="1">
    <citation type="submission" date="2020-06" db="EMBL/GenBank/DDBJ databases">
        <title>Dysbiosis in marine aquaculture revealed through microbiome analysis: reverse ecology for environmental sustainability.</title>
        <authorList>
            <person name="Haro-Moreno J.M."/>
            <person name="Coutinho F.H."/>
            <person name="Zaragoza-Solas A."/>
            <person name="Picazo A."/>
            <person name="Almagro-Moreno S."/>
            <person name="Lopez-Perez M."/>
        </authorList>
    </citation>
    <scope>NUCLEOTIDE SEQUENCE [LARGE SCALE GENOMIC DNA]</scope>
    <source>
        <strain evidence="2">MCMED-G42</strain>
    </source>
</reference>
<dbReference type="Proteomes" id="UP000585327">
    <property type="component" value="Unassembled WGS sequence"/>
</dbReference>
<dbReference type="AlphaFoldDB" id="A0A838YY51"/>
<organism evidence="2 3">
    <name type="scientific">SAR86 cluster bacterium</name>
    <dbReference type="NCBI Taxonomy" id="2030880"/>
    <lineage>
        <taxon>Bacteria</taxon>
        <taxon>Pseudomonadati</taxon>
        <taxon>Pseudomonadota</taxon>
        <taxon>Gammaproteobacteria</taxon>
        <taxon>SAR86 cluster</taxon>
    </lineage>
</organism>
<name>A0A838YY51_9GAMM</name>
<dbReference type="EMBL" id="JACETM010000039">
    <property type="protein sequence ID" value="MBA4724285.1"/>
    <property type="molecule type" value="Genomic_DNA"/>
</dbReference>
<comment type="caution">
    <text evidence="2">The sequence shown here is derived from an EMBL/GenBank/DDBJ whole genome shotgun (WGS) entry which is preliminary data.</text>
</comment>
<feature type="transmembrane region" description="Helical" evidence="1">
    <location>
        <begin position="58"/>
        <end position="77"/>
    </location>
</feature>
<evidence type="ECO:0000256" key="1">
    <source>
        <dbReference type="SAM" id="Phobius"/>
    </source>
</evidence>
<keyword evidence="1" id="KW-0472">Membrane</keyword>
<accession>A0A838YY51</accession>
<keyword evidence="1" id="KW-0812">Transmembrane</keyword>
<gene>
    <name evidence="2" type="ORF">H2021_03600</name>
</gene>
<keyword evidence="1" id="KW-1133">Transmembrane helix</keyword>